<dbReference type="Pfam" id="PF13638">
    <property type="entry name" value="PIN_4"/>
    <property type="match status" value="1"/>
</dbReference>
<evidence type="ECO:0000313" key="4">
    <source>
        <dbReference type="Proteomes" id="UP000886523"/>
    </source>
</evidence>
<feature type="compositionally biased region" description="Basic and acidic residues" evidence="1">
    <location>
        <begin position="209"/>
        <end position="223"/>
    </location>
</feature>
<evidence type="ECO:0000259" key="2">
    <source>
        <dbReference type="Pfam" id="PF13638"/>
    </source>
</evidence>
<keyword evidence="4" id="KW-1185">Reference proteome</keyword>
<sequence length="279" mass="30067">MADVIVLDASVLVHALGQMKRWCKIERKEIIIVPLEALNTLDLLKKGGTTIAIHARAASRFLEAQVGTNPRIRVQRDEDFVPWDEIYSAAITSAEAPSLRTPDGVDSSNVTVVVPPEDHAPEWMRQVVCCAEWETRHAKVEAVVPGPSPGPTKPTKVALAVIKPSTGPGAVLDIHDPAILTHIPRTTGDLMRLWAPILGLKLLNVDPGTSDRSDHRPDKHRTSASDGNVPSYRKGGRPPSQDVRGLVEKVKNGVPGNSVVAPGGAGKIRLLTRGEKLDP</sequence>
<dbReference type="OrthoDB" id="69928at2759"/>
<feature type="domain" description="PIN" evidence="2">
    <location>
        <begin position="5"/>
        <end position="84"/>
    </location>
</feature>
<evidence type="ECO:0000313" key="3">
    <source>
        <dbReference type="EMBL" id="KAF9505961.1"/>
    </source>
</evidence>
<organism evidence="3 4">
    <name type="scientific">Hydnum rufescens UP504</name>
    <dbReference type="NCBI Taxonomy" id="1448309"/>
    <lineage>
        <taxon>Eukaryota</taxon>
        <taxon>Fungi</taxon>
        <taxon>Dikarya</taxon>
        <taxon>Basidiomycota</taxon>
        <taxon>Agaricomycotina</taxon>
        <taxon>Agaricomycetes</taxon>
        <taxon>Cantharellales</taxon>
        <taxon>Hydnaceae</taxon>
        <taxon>Hydnum</taxon>
    </lineage>
</organism>
<dbReference type="Proteomes" id="UP000886523">
    <property type="component" value="Unassembled WGS sequence"/>
</dbReference>
<reference evidence="3" key="1">
    <citation type="journal article" date="2020" name="Nat. Commun.">
        <title>Large-scale genome sequencing of mycorrhizal fungi provides insights into the early evolution of symbiotic traits.</title>
        <authorList>
            <person name="Miyauchi S."/>
            <person name="Kiss E."/>
            <person name="Kuo A."/>
            <person name="Drula E."/>
            <person name="Kohler A."/>
            <person name="Sanchez-Garcia M."/>
            <person name="Morin E."/>
            <person name="Andreopoulos B."/>
            <person name="Barry K.W."/>
            <person name="Bonito G."/>
            <person name="Buee M."/>
            <person name="Carver A."/>
            <person name="Chen C."/>
            <person name="Cichocki N."/>
            <person name="Clum A."/>
            <person name="Culley D."/>
            <person name="Crous P.W."/>
            <person name="Fauchery L."/>
            <person name="Girlanda M."/>
            <person name="Hayes R.D."/>
            <person name="Keri Z."/>
            <person name="LaButti K."/>
            <person name="Lipzen A."/>
            <person name="Lombard V."/>
            <person name="Magnuson J."/>
            <person name="Maillard F."/>
            <person name="Murat C."/>
            <person name="Nolan M."/>
            <person name="Ohm R.A."/>
            <person name="Pangilinan J."/>
            <person name="Pereira M.F."/>
            <person name="Perotto S."/>
            <person name="Peter M."/>
            <person name="Pfister S."/>
            <person name="Riley R."/>
            <person name="Sitrit Y."/>
            <person name="Stielow J.B."/>
            <person name="Szollosi G."/>
            <person name="Zifcakova L."/>
            <person name="Stursova M."/>
            <person name="Spatafora J.W."/>
            <person name="Tedersoo L."/>
            <person name="Vaario L.M."/>
            <person name="Yamada A."/>
            <person name="Yan M."/>
            <person name="Wang P."/>
            <person name="Xu J."/>
            <person name="Bruns T."/>
            <person name="Baldrian P."/>
            <person name="Vilgalys R."/>
            <person name="Dunand C."/>
            <person name="Henrissat B."/>
            <person name="Grigoriev I.V."/>
            <person name="Hibbett D."/>
            <person name="Nagy L.G."/>
            <person name="Martin F.M."/>
        </authorList>
    </citation>
    <scope>NUCLEOTIDE SEQUENCE</scope>
    <source>
        <strain evidence="3">UP504</strain>
    </source>
</reference>
<evidence type="ECO:0000256" key="1">
    <source>
        <dbReference type="SAM" id="MobiDB-lite"/>
    </source>
</evidence>
<dbReference type="EMBL" id="MU129130">
    <property type="protein sequence ID" value="KAF9505961.1"/>
    <property type="molecule type" value="Genomic_DNA"/>
</dbReference>
<dbReference type="Gene3D" id="3.40.50.1010">
    <property type="entry name" value="5'-nuclease"/>
    <property type="match status" value="1"/>
</dbReference>
<name>A0A9P6AHS5_9AGAM</name>
<accession>A0A9P6AHS5</accession>
<proteinExistence type="predicted"/>
<comment type="caution">
    <text evidence="3">The sequence shown here is derived from an EMBL/GenBank/DDBJ whole genome shotgun (WGS) entry which is preliminary data.</text>
</comment>
<feature type="region of interest" description="Disordered" evidence="1">
    <location>
        <begin position="207"/>
        <end position="279"/>
    </location>
</feature>
<dbReference type="InterPro" id="IPR002716">
    <property type="entry name" value="PIN_dom"/>
</dbReference>
<protein>
    <recommendedName>
        <fullName evidence="2">PIN domain-containing protein</fullName>
    </recommendedName>
</protein>
<gene>
    <name evidence="3" type="ORF">BS47DRAFT_480255</name>
</gene>
<dbReference type="AlphaFoldDB" id="A0A9P6AHS5"/>